<dbReference type="Pfam" id="PF00675">
    <property type="entry name" value="Peptidase_M16"/>
    <property type="match status" value="1"/>
</dbReference>
<dbReference type="GO" id="GO:0005739">
    <property type="term" value="C:mitochondrion"/>
    <property type="evidence" value="ECO:0007669"/>
    <property type="project" value="TreeGrafter"/>
</dbReference>
<dbReference type="FunFam" id="3.30.830.10:FF:000003">
    <property type="entry name" value="Insulin-degrading enzyme"/>
    <property type="match status" value="1"/>
</dbReference>
<evidence type="ECO:0000256" key="4">
    <source>
        <dbReference type="ARBA" id="ARBA00022723"/>
    </source>
</evidence>
<evidence type="ECO:0000259" key="11">
    <source>
        <dbReference type="Pfam" id="PF16187"/>
    </source>
</evidence>
<keyword evidence="14" id="KW-1185">Reference proteome</keyword>
<comment type="similarity">
    <text evidence="2 8">Belongs to the peptidase M16 family.</text>
</comment>
<proteinExistence type="inferred from homology"/>
<dbReference type="OMA" id="LQSDCWR"/>
<dbReference type="OrthoDB" id="952271at2759"/>
<feature type="domain" description="Peptidase M16 C-terminal" evidence="10">
    <location>
        <begin position="227"/>
        <end position="405"/>
    </location>
</feature>
<dbReference type="PROSITE" id="PS00143">
    <property type="entry name" value="INSULINASE"/>
    <property type="match status" value="1"/>
</dbReference>
<sequence length="1013" mass="113661">MSSQYWRTVSSSDSIPGYKVFEGDLQKPDLDDRAYRILDLENGLRAIVIHDPSADKAAACLTIAVGSMHDPPDMPGLAHFCEHMLSKGSQPFPEENDFMSFINSNGGTRNAGTGATYADYWFSIGPSLLSQALPRLAAFFHSPLFTQSLTSREINAVDSEFRRNFQNDGRRVFQLNKNLSIPGHPWTKFGTGNLESLTDAARRAQQNGRLTSDLSESGEKDFIMCETRRRLVEWWEQEYCAGRMTLAVLGRESLDELTALSVPLFSLIPNRGLNPRPVFTDPIWSSSEKGSIVFVNTVKDYHAFSLSFVIPDQQPHYTAKPSEILAHFLGHEGPGSICAYLKKKGWLLDINAGLSNHNRSVQMFKVQGKLTREGYLHYREVILAIFNYISILRSSPLEAYHFAEISTMSAIRFRFKEKTQPHTYVSWLAYELSEPYPPEWVLSGSSLVRDWDERLVRETLAVLTPESVRVILEAQSHADEIIGQDVKWDVEKWYGTRYAVRRLDASLIEQANSPNQNANLFLPGPNPFIPINLTVNKIDVQEPAVFPMCIKRTEMTTLWHKKDDQFWVPKANVRVNIRSPIAYVTPRHALLTRLCVDLVEDALSEVTYDADLAGLSFSVNNHIEGIVVSVSGYNDKLAVLLQTVMEKLKTLVVDSDRLKVIKEQVKLEYENFYLGQPSNLSENFAAWNFMPTVWTPHDKLLELPTVFEYDVQRHKDDLFSKVSLEVLCNGNIDEEVAVGVVDSLEQCLATRALSPTSIHTNDRLSSLLVSANFIARETHANPDEPNCSLSYYCQFGDVTDVQLRATLALIAHAIREPCHSQLRTREQLGYVVASSQWAVAGSIGLGIKVQSLRAPWDVEARVDAFLEDFCGMLVGMSAVEFTAQKEGLVVKKLERAKNLREETARFWGHICSGYYEFVRNETDAAVIRTLSLGEVVDTFDTLVRPSSGSASRRKLSFQLISQQMREVPVLADGATLIGDESMFKASLACSPAAVPVMSEAFGAHRADWGKSKL</sequence>
<keyword evidence="5" id="KW-0378">Hydrolase</keyword>
<evidence type="ECO:0000256" key="8">
    <source>
        <dbReference type="RuleBase" id="RU004447"/>
    </source>
</evidence>
<dbReference type="FunFam" id="3.30.830.10:FF:000012">
    <property type="entry name" value="Protease 3"/>
    <property type="match status" value="1"/>
</dbReference>
<dbReference type="InterPro" id="IPR011249">
    <property type="entry name" value="Metalloenz_LuxS/M16"/>
</dbReference>
<gene>
    <name evidence="13" type="primary">IDE</name>
    <name evidence="13" type="ORF">A0H81_02281</name>
</gene>
<dbReference type="Gene3D" id="3.30.830.10">
    <property type="entry name" value="Metalloenzyme, LuxS/M16 peptidase-like"/>
    <property type="match status" value="4"/>
</dbReference>
<organism evidence="13 14">
    <name type="scientific">Grifola frondosa</name>
    <name type="common">Maitake</name>
    <name type="synonym">Polyporus frondosus</name>
    <dbReference type="NCBI Taxonomy" id="5627"/>
    <lineage>
        <taxon>Eukaryota</taxon>
        <taxon>Fungi</taxon>
        <taxon>Dikarya</taxon>
        <taxon>Basidiomycota</taxon>
        <taxon>Agaricomycotina</taxon>
        <taxon>Agaricomycetes</taxon>
        <taxon>Polyporales</taxon>
        <taxon>Grifolaceae</taxon>
        <taxon>Grifola</taxon>
    </lineage>
</organism>
<evidence type="ECO:0000259" key="12">
    <source>
        <dbReference type="Pfam" id="PF22456"/>
    </source>
</evidence>
<dbReference type="PANTHER" id="PTHR43690:SF18">
    <property type="entry name" value="INSULIN-DEGRADING ENZYME-RELATED"/>
    <property type="match status" value="1"/>
</dbReference>
<evidence type="ECO:0000256" key="5">
    <source>
        <dbReference type="ARBA" id="ARBA00022801"/>
    </source>
</evidence>
<dbReference type="Pfam" id="PF16187">
    <property type="entry name" value="Peptidase_M16_M"/>
    <property type="match status" value="1"/>
</dbReference>
<comment type="cofactor">
    <cofactor evidence="1">
        <name>Zn(2+)</name>
        <dbReference type="ChEBI" id="CHEBI:29105"/>
    </cofactor>
</comment>
<feature type="domain" description="Coenzyme PQQ synthesis protein F-like C-terminal lobe" evidence="12">
    <location>
        <begin position="809"/>
        <end position="907"/>
    </location>
</feature>
<dbReference type="InterPro" id="IPR007863">
    <property type="entry name" value="Peptidase_M16_C"/>
</dbReference>
<dbReference type="InterPro" id="IPR050626">
    <property type="entry name" value="Peptidase_M16"/>
</dbReference>
<keyword evidence="6" id="KW-0862">Zinc</keyword>
<dbReference type="SUPFAM" id="SSF63411">
    <property type="entry name" value="LuxS/MPP-like metallohydrolase"/>
    <property type="match status" value="4"/>
</dbReference>
<evidence type="ECO:0000256" key="7">
    <source>
        <dbReference type="ARBA" id="ARBA00023049"/>
    </source>
</evidence>
<evidence type="ECO:0000259" key="10">
    <source>
        <dbReference type="Pfam" id="PF05193"/>
    </source>
</evidence>
<protein>
    <submittedName>
        <fullName evidence="13">Insulin-degrading enzyme</fullName>
    </submittedName>
</protein>
<dbReference type="InterPro" id="IPR032632">
    <property type="entry name" value="Peptidase_M16_M"/>
</dbReference>
<keyword evidence="4" id="KW-0479">Metal-binding</keyword>
<dbReference type="Pfam" id="PF05193">
    <property type="entry name" value="Peptidase_M16_C"/>
    <property type="match status" value="1"/>
</dbReference>
<dbReference type="Proteomes" id="UP000092993">
    <property type="component" value="Unassembled WGS sequence"/>
</dbReference>
<dbReference type="PANTHER" id="PTHR43690">
    <property type="entry name" value="NARDILYSIN"/>
    <property type="match status" value="1"/>
</dbReference>
<evidence type="ECO:0000256" key="6">
    <source>
        <dbReference type="ARBA" id="ARBA00022833"/>
    </source>
</evidence>
<dbReference type="GO" id="GO:0004222">
    <property type="term" value="F:metalloendopeptidase activity"/>
    <property type="evidence" value="ECO:0007669"/>
    <property type="project" value="InterPro"/>
</dbReference>
<dbReference type="FunFam" id="3.30.830.10:FF:000005">
    <property type="entry name" value="nardilysin isoform X1"/>
    <property type="match status" value="1"/>
</dbReference>
<dbReference type="InterPro" id="IPR011765">
    <property type="entry name" value="Pept_M16_N"/>
</dbReference>
<dbReference type="STRING" id="5627.A0A1C7MT65"/>
<evidence type="ECO:0000256" key="2">
    <source>
        <dbReference type="ARBA" id="ARBA00007261"/>
    </source>
</evidence>
<accession>A0A1C7MT65</accession>
<dbReference type="EMBL" id="LUGG01000002">
    <property type="protein sequence ID" value="OBZ78124.1"/>
    <property type="molecule type" value="Genomic_DNA"/>
</dbReference>
<dbReference type="InterPro" id="IPR001431">
    <property type="entry name" value="Pept_M16_Zn_BS"/>
</dbReference>
<evidence type="ECO:0000256" key="3">
    <source>
        <dbReference type="ARBA" id="ARBA00022670"/>
    </source>
</evidence>
<feature type="domain" description="Peptidase M16 middle/third" evidence="11">
    <location>
        <begin position="413"/>
        <end position="700"/>
    </location>
</feature>
<reference evidence="13 14" key="1">
    <citation type="submission" date="2016-03" db="EMBL/GenBank/DDBJ databases">
        <title>Whole genome sequencing of Grifola frondosa 9006-11.</title>
        <authorList>
            <person name="Min B."/>
            <person name="Park H."/>
            <person name="Kim J.-G."/>
            <person name="Cho H."/>
            <person name="Oh Y.-L."/>
            <person name="Kong W.-S."/>
            <person name="Choi I.-G."/>
        </authorList>
    </citation>
    <scope>NUCLEOTIDE SEQUENCE [LARGE SCALE GENOMIC DNA]</scope>
    <source>
        <strain evidence="13 14">9006-11</strain>
    </source>
</reference>
<comment type="caution">
    <text evidence="13">The sequence shown here is derived from an EMBL/GenBank/DDBJ whole genome shotgun (WGS) entry which is preliminary data.</text>
</comment>
<evidence type="ECO:0000313" key="13">
    <source>
        <dbReference type="EMBL" id="OBZ78124.1"/>
    </source>
</evidence>
<evidence type="ECO:0000259" key="9">
    <source>
        <dbReference type="Pfam" id="PF00675"/>
    </source>
</evidence>
<feature type="domain" description="Peptidase M16 N-terminal" evidence="9">
    <location>
        <begin position="46"/>
        <end position="181"/>
    </location>
</feature>
<dbReference type="InterPro" id="IPR054734">
    <property type="entry name" value="PqqF-like_C_4"/>
</dbReference>
<name>A0A1C7MT65_GRIFR</name>
<dbReference type="AlphaFoldDB" id="A0A1C7MT65"/>
<dbReference type="Pfam" id="PF22456">
    <property type="entry name" value="PqqF-like_C_4"/>
    <property type="match status" value="1"/>
</dbReference>
<dbReference type="GO" id="GO:0005829">
    <property type="term" value="C:cytosol"/>
    <property type="evidence" value="ECO:0007669"/>
    <property type="project" value="TreeGrafter"/>
</dbReference>
<evidence type="ECO:0000313" key="14">
    <source>
        <dbReference type="Proteomes" id="UP000092993"/>
    </source>
</evidence>
<dbReference type="GO" id="GO:0043171">
    <property type="term" value="P:peptide catabolic process"/>
    <property type="evidence" value="ECO:0007669"/>
    <property type="project" value="TreeGrafter"/>
</dbReference>
<dbReference type="GO" id="GO:0046872">
    <property type="term" value="F:metal ion binding"/>
    <property type="evidence" value="ECO:0007669"/>
    <property type="project" value="UniProtKB-KW"/>
</dbReference>
<dbReference type="GO" id="GO:0051603">
    <property type="term" value="P:proteolysis involved in protein catabolic process"/>
    <property type="evidence" value="ECO:0007669"/>
    <property type="project" value="TreeGrafter"/>
</dbReference>
<evidence type="ECO:0000256" key="1">
    <source>
        <dbReference type="ARBA" id="ARBA00001947"/>
    </source>
</evidence>
<keyword evidence="7" id="KW-0482">Metalloprotease</keyword>
<keyword evidence="3" id="KW-0645">Protease</keyword>